<proteinExistence type="predicted"/>
<name>A0AAF0BHM5_9ENTE</name>
<reference evidence="1" key="1">
    <citation type="submission" date="2023-01" db="EMBL/GenBank/DDBJ databases">
        <title>Oxazolidinone resistance genes in florfenicol resistant enterococci from beef cattle and veal calves at slaughter.</title>
        <authorList>
            <person name="Biggel M."/>
        </authorList>
    </citation>
    <scope>NUCLEOTIDE SEQUENCE</scope>
    <source>
        <strain evidence="1">K204-1</strain>
    </source>
</reference>
<evidence type="ECO:0000313" key="1">
    <source>
        <dbReference type="EMBL" id="WCG22625.1"/>
    </source>
</evidence>
<sequence>MKKFTSGFVTGAAVTIATVAGLALGIKKTVIDPIEEKENIIEENRRKAMRKSRAR</sequence>
<dbReference type="Proteomes" id="UP001179600">
    <property type="component" value="Chromosome"/>
</dbReference>
<dbReference type="GeneID" id="72385965"/>
<organism evidence="1 2">
    <name type="scientific">Vagococcus lutrae</name>
    <dbReference type="NCBI Taxonomy" id="81947"/>
    <lineage>
        <taxon>Bacteria</taxon>
        <taxon>Bacillati</taxon>
        <taxon>Bacillota</taxon>
        <taxon>Bacilli</taxon>
        <taxon>Lactobacillales</taxon>
        <taxon>Enterococcaceae</taxon>
        <taxon>Vagococcus</taxon>
    </lineage>
</organism>
<protein>
    <submittedName>
        <fullName evidence="1">DUF3042 family protein</fullName>
    </submittedName>
</protein>
<dbReference type="AlphaFoldDB" id="A0AAF0BHM5"/>
<dbReference type="EMBL" id="CP116507">
    <property type="protein sequence ID" value="WCG22625.1"/>
    <property type="molecule type" value="Genomic_DNA"/>
</dbReference>
<gene>
    <name evidence="1" type="ORF">PML95_09580</name>
</gene>
<dbReference type="InterPro" id="IPR021402">
    <property type="entry name" value="DUF3042"/>
</dbReference>
<evidence type="ECO:0000313" key="2">
    <source>
        <dbReference type="Proteomes" id="UP001179600"/>
    </source>
</evidence>
<dbReference type="RefSeq" id="WP_023606422.1">
    <property type="nucleotide sequence ID" value="NZ_BKBT01000017.1"/>
</dbReference>
<dbReference type="Pfam" id="PF11240">
    <property type="entry name" value="DUF3042"/>
    <property type="match status" value="1"/>
</dbReference>
<accession>A0AAF0BHM5</accession>